<dbReference type="InterPro" id="IPR048365">
    <property type="entry name" value="TNP-like_RNaseH_N"/>
</dbReference>
<sequence>TDNTISITAKLQKTTAQVEQTTAQLYSSDAPCTEMPVLEPEPLQSENSIITDLRNQIFIMKKDIQDLNNVKADNANLRNKLAALSREKEQLQAEIATLKQDLKKTKEDSISPDHLHKHVKQILKETLTSNQIDMILKLKKRVTWTKPELGSAMTLRYFSKKAYNYMLTDMHYPLPSISTLKRYASRLNIKAGILNDVLNLVGSITRMFEPRDRECVLSFDEMKINKIVEYDQVSDEVVGPYNYLQVVMARGLFKKWKQPVFIGFDTKMTKEILLTVIKKLTEIGINVVAIVSDNCQSNIGCWKELGAHDPQHPYFLHPSTEQKIFVFPDAPHLLKLIRHWLIDHGFEHKVALKHYYPNDENATNLAAFIEKIDLWFSVSNTYSPNAKLDYKKSFIGSEDQKQALLDMFDLIKSIVPIGKANMQVFQKSILMHMQSLQMLFEEMKSKHGLNQDVLENFFSQLRQKGGVNDHPSPLSCIHRIRIMILGKAPSALKNQTDLGPDTRKEQDEYISSENQTLQEEDIISNMILTRAEATPNLSEMEDADKENEVSFNDNSDVLNSVSSTEIELPEQDGDGLEYILGYIAKKYHTKYPELKMGEYTFKTSSVHDYCQPPSFVRHLSVGGLFAPSESFLRQGYKMEKMFLKLNPEGAFRTKRG</sequence>
<evidence type="ECO:0008006" key="8">
    <source>
        <dbReference type="Google" id="ProtNLM"/>
    </source>
</evidence>
<dbReference type="Pfam" id="PF21787">
    <property type="entry name" value="TNP-like_RNaseH_N"/>
    <property type="match status" value="1"/>
</dbReference>
<dbReference type="VEuPathDB" id="VectorBase:AEPI011385"/>
<organism evidence="6 7">
    <name type="scientific">Anopheles epiroticus</name>
    <dbReference type="NCBI Taxonomy" id="199890"/>
    <lineage>
        <taxon>Eukaryota</taxon>
        <taxon>Metazoa</taxon>
        <taxon>Ecdysozoa</taxon>
        <taxon>Arthropoda</taxon>
        <taxon>Hexapoda</taxon>
        <taxon>Insecta</taxon>
        <taxon>Pterygota</taxon>
        <taxon>Neoptera</taxon>
        <taxon>Endopterygota</taxon>
        <taxon>Diptera</taxon>
        <taxon>Nematocera</taxon>
        <taxon>Culicoidea</taxon>
        <taxon>Culicidae</taxon>
        <taxon>Anophelinae</taxon>
        <taxon>Anopheles</taxon>
    </lineage>
</organism>
<dbReference type="InterPro" id="IPR022242">
    <property type="entry name" value="TNP-like_C"/>
</dbReference>
<keyword evidence="7" id="KW-1185">Reference proteome</keyword>
<evidence type="ECO:0000259" key="5">
    <source>
        <dbReference type="Pfam" id="PF21789"/>
    </source>
</evidence>
<accession>A0A182PWP8</accession>
<dbReference type="Pfam" id="PF21789">
    <property type="entry name" value="TNP-like_RNaseH_C"/>
    <property type="match status" value="1"/>
</dbReference>
<evidence type="ECO:0000259" key="2">
    <source>
        <dbReference type="Pfam" id="PF12017"/>
    </source>
</evidence>
<dbReference type="InterPro" id="IPR052224">
    <property type="entry name" value="THAP_domain_protein"/>
</dbReference>
<evidence type="ECO:0000313" key="6">
    <source>
        <dbReference type="EnsemblMetazoa" id="AEPI011385-PA"/>
    </source>
</evidence>
<feature type="domain" description="Transposable element P transposase-like C-terminal" evidence="3">
    <location>
        <begin position="505"/>
        <end position="604"/>
    </location>
</feature>
<dbReference type="Pfam" id="PF12017">
    <property type="entry name" value="Tnp_P_element"/>
    <property type="match status" value="1"/>
</dbReference>
<evidence type="ECO:0000259" key="3">
    <source>
        <dbReference type="Pfam" id="PF12596"/>
    </source>
</evidence>
<dbReference type="EnsemblMetazoa" id="AEPI011385-RA">
    <property type="protein sequence ID" value="AEPI011385-PA"/>
    <property type="gene ID" value="AEPI011385"/>
</dbReference>
<dbReference type="InterPro" id="IPR048367">
    <property type="entry name" value="TNP-like_RNaseH_C"/>
</dbReference>
<dbReference type="STRING" id="199890.A0A182PWP8"/>
<evidence type="ECO:0000259" key="4">
    <source>
        <dbReference type="Pfam" id="PF21787"/>
    </source>
</evidence>
<dbReference type="Proteomes" id="UP000075885">
    <property type="component" value="Unassembled WGS sequence"/>
</dbReference>
<evidence type="ECO:0000256" key="1">
    <source>
        <dbReference type="SAM" id="Coils"/>
    </source>
</evidence>
<dbReference type="Pfam" id="PF12596">
    <property type="entry name" value="Tnp_P_element_C"/>
    <property type="match status" value="1"/>
</dbReference>
<dbReference type="PANTHER" id="PTHR46927:SF3">
    <property type="entry name" value="THAP-TYPE DOMAIN-CONTAINING PROTEIN"/>
    <property type="match status" value="1"/>
</dbReference>
<reference evidence="6" key="2">
    <citation type="submission" date="2020-05" db="UniProtKB">
        <authorList>
            <consortium name="EnsemblMetazoa"/>
        </authorList>
    </citation>
    <scope>IDENTIFICATION</scope>
    <source>
        <strain evidence="6">Epiroticus2</strain>
    </source>
</reference>
<feature type="domain" description="Transposable element P transposase-like RNase H C-terminal" evidence="5">
    <location>
        <begin position="449"/>
        <end position="472"/>
    </location>
</feature>
<dbReference type="PANTHER" id="PTHR46927">
    <property type="entry name" value="AGAP005574-PA"/>
    <property type="match status" value="1"/>
</dbReference>
<feature type="domain" description="Transposable element P transposase-like RNase H" evidence="4">
    <location>
        <begin position="190"/>
        <end position="306"/>
    </location>
</feature>
<feature type="domain" description="THAP9-like helix-turn-helix" evidence="2">
    <location>
        <begin position="115"/>
        <end position="182"/>
    </location>
</feature>
<dbReference type="AlphaFoldDB" id="A0A182PWP8"/>
<keyword evidence="1" id="KW-0175">Coiled coil</keyword>
<feature type="coiled-coil region" evidence="1">
    <location>
        <begin position="60"/>
        <end position="108"/>
    </location>
</feature>
<evidence type="ECO:0000313" key="7">
    <source>
        <dbReference type="Proteomes" id="UP000075885"/>
    </source>
</evidence>
<name>A0A182PWP8_9DIPT</name>
<protein>
    <recommendedName>
        <fullName evidence="8">Transposase</fullName>
    </recommendedName>
</protein>
<reference evidence="7" key="1">
    <citation type="submission" date="2013-03" db="EMBL/GenBank/DDBJ databases">
        <title>The Genome Sequence of Anopheles epiroticus epiroticus2.</title>
        <authorList>
            <consortium name="The Broad Institute Genomics Platform"/>
            <person name="Neafsey D.E."/>
            <person name="Howell P."/>
            <person name="Walker B."/>
            <person name="Young S.K."/>
            <person name="Zeng Q."/>
            <person name="Gargeya S."/>
            <person name="Fitzgerald M."/>
            <person name="Haas B."/>
            <person name="Abouelleil A."/>
            <person name="Allen A.W."/>
            <person name="Alvarado L."/>
            <person name="Arachchi H.M."/>
            <person name="Berlin A.M."/>
            <person name="Chapman S.B."/>
            <person name="Gainer-Dewar J."/>
            <person name="Goldberg J."/>
            <person name="Griggs A."/>
            <person name="Gujja S."/>
            <person name="Hansen M."/>
            <person name="Howarth C."/>
            <person name="Imamovic A."/>
            <person name="Ireland A."/>
            <person name="Larimer J."/>
            <person name="McCowan C."/>
            <person name="Murphy C."/>
            <person name="Pearson M."/>
            <person name="Poon T.W."/>
            <person name="Priest M."/>
            <person name="Roberts A."/>
            <person name="Saif S."/>
            <person name="Shea T."/>
            <person name="Sisk P."/>
            <person name="Sykes S."/>
            <person name="Wortman J."/>
            <person name="Nusbaum C."/>
            <person name="Birren B."/>
        </authorList>
    </citation>
    <scope>NUCLEOTIDE SEQUENCE [LARGE SCALE GENOMIC DNA]</scope>
    <source>
        <strain evidence="7">Epiroticus2</strain>
    </source>
</reference>
<dbReference type="InterPro" id="IPR021896">
    <property type="entry name" value="THAP9-like_HTH"/>
</dbReference>
<proteinExistence type="predicted"/>